<gene>
    <name evidence="1" type="ORF">H206_02532</name>
</gene>
<dbReference type="SUPFAM" id="SSF52540">
    <property type="entry name" value="P-loop containing nucleoside triphosphate hydrolases"/>
    <property type="match status" value="1"/>
</dbReference>
<reference evidence="1 2" key="1">
    <citation type="submission" date="2017-01" db="EMBL/GenBank/DDBJ databases">
        <title>The cable genome- insights into the physiology and evolution of filamentous bacteria capable of sulfide oxidation via long distance electron transfer.</title>
        <authorList>
            <person name="Schreiber L."/>
            <person name="Bjerg J.T."/>
            <person name="Boggild A."/>
            <person name="Van De Vossenberg J."/>
            <person name="Meysman F."/>
            <person name="Nielsen L.P."/>
            <person name="Schramm A."/>
            <person name="Kjeldsen K.U."/>
        </authorList>
    </citation>
    <scope>NUCLEOTIDE SEQUENCE [LARGE SCALE GENOMIC DNA]</scope>
    <source>
        <strain evidence="1">MCF</strain>
    </source>
</reference>
<protein>
    <recommendedName>
        <fullName evidence="3">Sulfotransferase family protein</fullName>
    </recommendedName>
</protein>
<organism evidence="1 2">
    <name type="scientific">Candidatus Electrothrix aarhusensis</name>
    <dbReference type="NCBI Taxonomy" id="1859131"/>
    <lineage>
        <taxon>Bacteria</taxon>
        <taxon>Pseudomonadati</taxon>
        <taxon>Thermodesulfobacteriota</taxon>
        <taxon>Desulfobulbia</taxon>
        <taxon>Desulfobulbales</taxon>
        <taxon>Desulfobulbaceae</taxon>
        <taxon>Candidatus Electrothrix</taxon>
    </lineage>
</organism>
<dbReference type="InterPro" id="IPR027417">
    <property type="entry name" value="P-loop_NTPase"/>
</dbReference>
<sequence length="211" mass="24060">MIKKILKIFSGRKQTQFITVVSGLPRSGTSMMMNMLEVGGIPPMTDNLRTADSDNPKGYYEYERVKQLPDGDSEWLKGADGRTLKIISALLHHLPTTCRYRIIFMERAVEEVLASQKKMLLRRGEVHDSVSDEELAAMFRKHLQQTEDWLREHQEHVSCLKVSYNAILKEPGPIIGQINTFLGGNLDIAAMDSVVDPTLYRNRRADRENDI</sequence>
<name>A0A444J0L9_9BACT</name>
<accession>A0A444J0L9</accession>
<dbReference type="Gene3D" id="3.40.50.300">
    <property type="entry name" value="P-loop containing nucleotide triphosphate hydrolases"/>
    <property type="match status" value="1"/>
</dbReference>
<evidence type="ECO:0000313" key="1">
    <source>
        <dbReference type="EMBL" id="RWX46654.1"/>
    </source>
</evidence>
<dbReference type="AlphaFoldDB" id="A0A444J0L9"/>
<keyword evidence="2" id="KW-1185">Reference proteome</keyword>
<evidence type="ECO:0008006" key="3">
    <source>
        <dbReference type="Google" id="ProtNLM"/>
    </source>
</evidence>
<proteinExistence type="predicted"/>
<comment type="caution">
    <text evidence="1">The sequence shown here is derived from an EMBL/GenBank/DDBJ whole genome shotgun (WGS) entry which is preliminary data.</text>
</comment>
<evidence type="ECO:0000313" key="2">
    <source>
        <dbReference type="Proteomes" id="UP000287853"/>
    </source>
</evidence>
<dbReference type="EMBL" id="MTKO01000055">
    <property type="protein sequence ID" value="RWX46654.1"/>
    <property type="molecule type" value="Genomic_DNA"/>
</dbReference>
<dbReference type="Proteomes" id="UP000287853">
    <property type="component" value="Unassembled WGS sequence"/>
</dbReference>